<protein>
    <recommendedName>
        <fullName evidence="6 15">Pyruvate kinase</fullName>
        <ecNumber evidence="5 15">2.7.1.40</ecNumber>
    </recommendedName>
</protein>
<keyword evidence="14 19" id="KW-0670">Pyruvate</keyword>
<dbReference type="SUPFAM" id="SSF52935">
    <property type="entry name" value="PK C-terminal domain-like"/>
    <property type="match status" value="1"/>
</dbReference>
<dbReference type="Gene3D" id="3.40.1380.20">
    <property type="entry name" value="Pyruvate kinase, C-terminal domain"/>
    <property type="match status" value="1"/>
</dbReference>
<dbReference type="SUPFAM" id="SSF51621">
    <property type="entry name" value="Phosphoenolpyruvate/pyruvate domain"/>
    <property type="match status" value="1"/>
</dbReference>
<dbReference type="InterPro" id="IPR011037">
    <property type="entry name" value="Pyrv_Knase-like_insert_dom_sf"/>
</dbReference>
<dbReference type="PRINTS" id="PR01050">
    <property type="entry name" value="PYRUVTKNASE"/>
</dbReference>
<evidence type="ECO:0000256" key="15">
    <source>
        <dbReference type="NCBIfam" id="TIGR01064"/>
    </source>
</evidence>
<evidence type="ECO:0000256" key="2">
    <source>
        <dbReference type="ARBA" id="ARBA00001958"/>
    </source>
</evidence>
<evidence type="ECO:0000256" key="14">
    <source>
        <dbReference type="ARBA" id="ARBA00023317"/>
    </source>
</evidence>
<dbReference type="RefSeq" id="WP_163964194.1">
    <property type="nucleotide sequence ID" value="NZ_JAAGNX010000002.1"/>
</dbReference>
<dbReference type="NCBIfam" id="TIGR01064">
    <property type="entry name" value="pyruv_kin"/>
    <property type="match status" value="1"/>
</dbReference>
<comment type="cofactor">
    <cofactor evidence="1">
        <name>Mg(2+)</name>
        <dbReference type="ChEBI" id="CHEBI:18420"/>
    </cofactor>
</comment>
<evidence type="ECO:0000256" key="7">
    <source>
        <dbReference type="ARBA" id="ARBA00022679"/>
    </source>
</evidence>
<comment type="catalytic activity">
    <reaction evidence="16">
        <text>pyruvate + ATP = phosphoenolpyruvate + ADP + H(+)</text>
        <dbReference type="Rhea" id="RHEA:18157"/>
        <dbReference type="ChEBI" id="CHEBI:15361"/>
        <dbReference type="ChEBI" id="CHEBI:15378"/>
        <dbReference type="ChEBI" id="CHEBI:30616"/>
        <dbReference type="ChEBI" id="CHEBI:58702"/>
        <dbReference type="ChEBI" id="CHEBI:456216"/>
        <dbReference type="EC" id="2.7.1.40"/>
    </reaction>
</comment>
<comment type="cofactor">
    <cofactor evidence="2">
        <name>K(+)</name>
        <dbReference type="ChEBI" id="CHEBI:29103"/>
    </cofactor>
</comment>
<dbReference type="GO" id="GO:0005524">
    <property type="term" value="F:ATP binding"/>
    <property type="evidence" value="ECO:0007669"/>
    <property type="project" value="UniProtKB-KW"/>
</dbReference>
<dbReference type="Pfam" id="PF00224">
    <property type="entry name" value="PK"/>
    <property type="match status" value="1"/>
</dbReference>
<comment type="caution">
    <text evidence="19">The sequence shown here is derived from an EMBL/GenBank/DDBJ whole genome shotgun (WGS) entry which is preliminary data.</text>
</comment>
<dbReference type="InterPro" id="IPR036918">
    <property type="entry name" value="Pyrv_Knase_C_sf"/>
</dbReference>
<evidence type="ECO:0000256" key="9">
    <source>
        <dbReference type="ARBA" id="ARBA00022741"/>
    </source>
</evidence>
<keyword evidence="20" id="KW-1185">Reference proteome</keyword>
<evidence type="ECO:0000256" key="8">
    <source>
        <dbReference type="ARBA" id="ARBA00022723"/>
    </source>
</evidence>
<evidence type="ECO:0000256" key="4">
    <source>
        <dbReference type="ARBA" id="ARBA00008663"/>
    </source>
</evidence>
<dbReference type="InterPro" id="IPR015795">
    <property type="entry name" value="Pyrv_Knase_C"/>
</dbReference>
<dbReference type="Pfam" id="PF02887">
    <property type="entry name" value="PK_C"/>
    <property type="match status" value="1"/>
</dbReference>
<keyword evidence="7 16" id="KW-0808">Transferase</keyword>
<evidence type="ECO:0000259" key="17">
    <source>
        <dbReference type="Pfam" id="PF00224"/>
    </source>
</evidence>
<dbReference type="InterPro" id="IPR015813">
    <property type="entry name" value="Pyrv/PenolPyrv_kinase-like_dom"/>
</dbReference>
<dbReference type="UniPathway" id="UPA00109">
    <property type="reaction ID" value="UER00188"/>
</dbReference>
<reference evidence="19 20" key="1">
    <citation type="submission" date="2020-02" db="EMBL/GenBank/DDBJ databases">
        <title>Albibacoteraceae fam. nov., the first described family within the subdivision 4 Verrucomicrobia.</title>
        <authorList>
            <person name="Xi F."/>
        </authorList>
    </citation>
    <scope>NUCLEOTIDE SEQUENCE [LARGE SCALE GENOMIC DNA]</scope>
    <source>
        <strain evidence="19 20">CK1056</strain>
    </source>
</reference>
<gene>
    <name evidence="19" type="primary">pyk</name>
    <name evidence="19" type="ORF">G0Q06_07915</name>
</gene>
<dbReference type="Proteomes" id="UP000478417">
    <property type="component" value="Unassembled WGS sequence"/>
</dbReference>
<evidence type="ECO:0000256" key="5">
    <source>
        <dbReference type="ARBA" id="ARBA00012142"/>
    </source>
</evidence>
<dbReference type="InterPro" id="IPR001697">
    <property type="entry name" value="Pyr_Knase"/>
</dbReference>
<evidence type="ECO:0000256" key="16">
    <source>
        <dbReference type="RuleBase" id="RU000504"/>
    </source>
</evidence>
<organism evidence="19 20">
    <name type="scientific">Oceanipulchritudo coccoides</name>
    <dbReference type="NCBI Taxonomy" id="2706888"/>
    <lineage>
        <taxon>Bacteria</taxon>
        <taxon>Pseudomonadati</taxon>
        <taxon>Verrucomicrobiota</taxon>
        <taxon>Opitutia</taxon>
        <taxon>Puniceicoccales</taxon>
        <taxon>Oceanipulchritudinaceae</taxon>
        <taxon>Oceanipulchritudo</taxon>
    </lineage>
</organism>
<evidence type="ECO:0000256" key="11">
    <source>
        <dbReference type="ARBA" id="ARBA00022840"/>
    </source>
</evidence>
<evidence type="ECO:0000256" key="1">
    <source>
        <dbReference type="ARBA" id="ARBA00001946"/>
    </source>
</evidence>
<dbReference type="GO" id="GO:0000287">
    <property type="term" value="F:magnesium ion binding"/>
    <property type="evidence" value="ECO:0007669"/>
    <property type="project" value="UniProtKB-UniRule"/>
</dbReference>
<keyword evidence="8" id="KW-0479">Metal-binding</keyword>
<evidence type="ECO:0000256" key="13">
    <source>
        <dbReference type="ARBA" id="ARBA00023152"/>
    </source>
</evidence>
<dbReference type="GO" id="GO:0004743">
    <property type="term" value="F:pyruvate kinase activity"/>
    <property type="evidence" value="ECO:0007669"/>
    <property type="project" value="UniProtKB-UniRule"/>
</dbReference>
<name>A0A6B2M087_9BACT</name>
<comment type="pathway">
    <text evidence="3 16">Carbohydrate degradation; glycolysis; pyruvate from D-glyceraldehyde 3-phosphate: step 5/5.</text>
</comment>
<evidence type="ECO:0000256" key="12">
    <source>
        <dbReference type="ARBA" id="ARBA00022842"/>
    </source>
</evidence>
<keyword evidence="13 16" id="KW-0324">Glycolysis</keyword>
<dbReference type="EMBL" id="JAAGNX010000002">
    <property type="protein sequence ID" value="NDV62371.1"/>
    <property type="molecule type" value="Genomic_DNA"/>
</dbReference>
<dbReference type="NCBIfam" id="NF004491">
    <property type="entry name" value="PRK05826.1"/>
    <property type="match status" value="1"/>
</dbReference>
<dbReference type="Gene3D" id="2.40.33.10">
    <property type="entry name" value="PK beta-barrel domain-like"/>
    <property type="match status" value="1"/>
</dbReference>
<keyword evidence="11" id="KW-0067">ATP-binding</keyword>
<dbReference type="FunFam" id="2.40.33.10:FF:000001">
    <property type="entry name" value="Pyruvate kinase"/>
    <property type="match status" value="1"/>
</dbReference>
<proteinExistence type="inferred from homology"/>
<evidence type="ECO:0000259" key="18">
    <source>
        <dbReference type="Pfam" id="PF02887"/>
    </source>
</evidence>
<dbReference type="Gene3D" id="3.20.20.60">
    <property type="entry name" value="Phosphoenolpyruvate-binding domains"/>
    <property type="match status" value="1"/>
</dbReference>
<dbReference type="InterPro" id="IPR040442">
    <property type="entry name" value="Pyrv_kinase-like_dom_sf"/>
</dbReference>
<evidence type="ECO:0000313" key="19">
    <source>
        <dbReference type="EMBL" id="NDV62371.1"/>
    </source>
</evidence>
<evidence type="ECO:0000256" key="3">
    <source>
        <dbReference type="ARBA" id="ARBA00004997"/>
    </source>
</evidence>
<dbReference type="EC" id="2.7.1.40" evidence="5 15"/>
<dbReference type="InterPro" id="IPR015806">
    <property type="entry name" value="Pyrv_Knase_insert_dom_sf"/>
</dbReference>
<evidence type="ECO:0000256" key="10">
    <source>
        <dbReference type="ARBA" id="ARBA00022777"/>
    </source>
</evidence>
<dbReference type="AlphaFoldDB" id="A0A6B2M087"/>
<dbReference type="GO" id="GO:0030955">
    <property type="term" value="F:potassium ion binding"/>
    <property type="evidence" value="ECO:0007669"/>
    <property type="project" value="UniProtKB-UniRule"/>
</dbReference>
<feature type="domain" description="Pyruvate kinase barrel" evidence="17">
    <location>
        <begin position="7"/>
        <end position="330"/>
    </location>
</feature>
<evidence type="ECO:0000313" key="20">
    <source>
        <dbReference type="Proteomes" id="UP000478417"/>
    </source>
</evidence>
<evidence type="ECO:0000256" key="6">
    <source>
        <dbReference type="ARBA" id="ARBA00018587"/>
    </source>
</evidence>
<keyword evidence="10 16" id="KW-0418">Kinase</keyword>
<feature type="domain" description="Pyruvate kinase C-terminal" evidence="18">
    <location>
        <begin position="362"/>
        <end position="462"/>
    </location>
</feature>
<dbReference type="PANTHER" id="PTHR11817">
    <property type="entry name" value="PYRUVATE KINASE"/>
    <property type="match status" value="1"/>
</dbReference>
<dbReference type="GO" id="GO:0016301">
    <property type="term" value="F:kinase activity"/>
    <property type="evidence" value="ECO:0007669"/>
    <property type="project" value="UniProtKB-KW"/>
</dbReference>
<comment type="similarity">
    <text evidence="4 16">Belongs to the pyruvate kinase family.</text>
</comment>
<dbReference type="SUPFAM" id="SSF50800">
    <property type="entry name" value="PK beta-barrel domain-like"/>
    <property type="match status" value="1"/>
</dbReference>
<keyword evidence="9" id="KW-0547">Nucleotide-binding</keyword>
<dbReference type="InterPro" id="IPR015793">
    <property type="entry name" value="Pyrv_Knase_brl"/>
</dbReference>
<sequence>MNPSHYRHTKIIFTIGPATNSPEMLARMLSAGVDVCRLNMAHADHEWTRQAIENVRSACKVVGRKVALMMDVKGPEIRTGPLDEPFQLERDETFDFLLDRDQEPVSEGIRGVRINYPSLKEDVKVGDTILVDSGLLRMRVLEVTDERVRCSVRIGGELGSRRHINLPGVHVRLPALTDKDRGDIDVGIENGIDFFALSFVRSPDDLDILRRYIETRGSKAHIIAKIEDQSAISNLEDIIKASDGLMVARGDLGIEIPFETLPVVQRRAVYACQRMGKPAIVATHMLESMITNPLPTRAEITDISNAVYEQADCVMLSGETTVGKYPVECVDVMNRIIFSVEAQAERKNNDSLPLKTPKALLVKSAMLLSDELTNSGIVVFTRSGFLARVLSALRPRKSPIYAFTDDEDVFQNLLIYWGIEPFFMNFDEEPEVTIQNAFSRLKSRGWVETRDNMVVVSNVLAGSKVIDSIQLRTIS</sequence>
<keyword evidence="12 16" id="KW-0460">Magnesium</keyword>
<dbReference type="FunFam" id="3.20.20.60:FF:000025">
    <property type="entry name" value="Pyruvate kinase"/>
    <property type="match status" value="1"/>
</dbReference>
<accession>A0A6B2M087</accession>